<gene>
    <name evidence="2" type="ORF">OLEA9_A009657</name>
</gene>
<evidence type="ECO:0000313" key="2">
    <source>
        <dbReference type="EMBL" id="CAA2970069.1"/>
    </source>
</evidence>
<sequence>MNMNCNVLSPHGVLVPSQCGPSLETVTSGLRDPNCVKRKGAPKKFRKKSPLESNSKKGKGRSRTSNPNRSKSQPSNVGVEADDVQIFRQRRISTHAHRTEMEEAIDFLSSTHRTLK</sequence>
<dbReference type="AlphaFoldDB" id="A0A8S0QUU0"/>
<protein>
    <submittedName>
        <fullName evidence="2">Uncharacterized protein</fullName>
    </submittedName>
</protein>
<keyword evidence="3" id="KW-1185">Reference proteome</keyword>
<dbReference type="EMBL" id="CACTIH010001960">
    <property type="protein sequence ID" value="CAA2970069.1"/>
    <property type="molecule type" value="Genomic_DNA"/>
</dbReference>
<evidence type="ECO:0000256" key="1">
    <source>
        <dbReference type="SAM" id="MobiDB-lite"/>
    </source>
</evidence>
<dbReference type="Gramene" id="OE9A009657T1">
    <property type="protein sequence ID" value="OE9A009657C1"/>
    <property type="gene ID" value="OE9A009657"/>
</dbReference>
<name>A0A8S0QUU0_OLEEU</name>
<feature type="compositionally biased region" description="Basic residues" evidence="1">
    <location>
        <begin position="36"/>
        <end position="48"/>
    </location>
</feature>
<evidence type="ECO:0000313" key="3">
    <source>
        <dbReference type="Proteomes" id="UP000594638"/>
    </source>
</evidence>
<organism evidence="2 3">
    <name type="scientific">Olea europaea subsp. europaea</name>
    <dbReference type="NCBI Taxonomy" id="158383"/>
    <lineage>
        <taxon>Eukaryota</taxon>
        <taxon>Viridiplantae</taxon>
        <taxon>Streptophyta</taxon>
        <taxon>Embryophyta</taxon>
        <taxon>Tracheophyta</taxon>
        <taxon>Spermatophyta</taxon>
        <taxon>Magnoliopsida</taxon>
        <taxon>eudicotyledons</taxon>
        <taxon>Gunneridae</taxon>
        <taxon>Pentapetalae</taxon>
        <taxon>asterids</taxon>
        <taxon>lamiids</taxon>
        <taxon>Lamiales</taxon>
        <taxon>Oleaceae</taxon>
        <taxon>Oleeae</taxon>
        <taxon>Olea</taxon>
    </lineage>
</organism>
<feature type="compositionally biased region" description="Polar residues" evidence="1">
    <location>
        <begin position="63"/>
        <end position="76"/>
    </location>
</feature>
<accession>A0A8S0QUU0</accession>
<dbReference type="Proteomes" id="UP000594638">
    <property type="component" value="Unassembled WGS sequence"/>
</dbReference>
<reference evidence="2 3" key="1">
    <citation type="submission" date="2019-12" db="EMBL/GenBank/DDBJ databases">
        <authorList>
            <person name="Alioto T."/>
            <person name="Alioto T."/>
            <person name="Gomez Garrido J."/>
        </authorList>
    </citation>
    <scope>NUCLEOTIDE SEQUENCE [LARGE SCALE GENOMIC DNA]</scope>
</reference>
<comment type="caution">
    <text evidence="2">The sequence shown here is derived from an EMBL/GenBank/DDBJ whole genome shotgun (WGS) entry which is preliminary data.</text>
</comment>
<feature type="region of interest" description="Disordered" evidence="1">
    <location>
        <begin position="24"/>
        <end position="85"/>
    </location>
</feature>
<proteinExistence type="predicted"/>